<sequence length="155" mass="17780">MPASIPIPTWSLCLLEIKGADSSNDLESRREVKKEEGEAFAREHGLIFMETSAKTASNVEEVNKKPFKMTFSQELFMMSHFCREQIFIQIVPSIFMISSQKDLLRRKRGNMDQVGRKAFQVQKRIRSSPSLLWSAFRDTSMSSLHYQPPHTVGVP</sequence>
<dbReference type="Proteomes" id="UP001266305">
    <property type="component" value="Unassembled WGS sequence"/>
</dbReference>
<dbReference type="Pfam" id="PF00071">
    <property type="entry name" value="Ras"/>
    <property type="match status" value="1"/>
</dbReference>
<proteinExistence type="predicted"/>
<gene>
    <name evidence="2" type="ORF">P7K49_027163</name>
</gene>
<dbReference type="PROSITE" id="PS51421">
    <property type="entry name" value="RAS"/>
    <property type="match status" value="1"/>
</dbReference>
<dbReference type="Gene3D" id="3.40.50.300">
    <property type="entry name" value="P-loop containing nucleotide triphosphate hydrolases"/>
    <property type="match status" value="1"/>
</dbReference>
<dbReference type="InterPro" id="IPR027417">
    <property type="entry name" value="P-loop_NTPase"/>
</dbReference>
<dbReference type="InterPro" id="IPR001806">
    <property type="entry name" value="Small_GTPase"/>
</dbReference>
<dbReference type="SUPFAM" id="SSF52540">
    <property type="entry name" value="P-loop containing nucleoside triphosphate hydrolases"/>
    <property type="match status" value="1"/>
</dbReference>
<comment type="caution">
    <text evidence="2">The sequence shown here is derived from an EMBL/GenBank/DDBJ whole genome shotgun (WGS) entry which is preliminary data.</text>
</comment>
<keyword evidence="3" id="KW-1185">Reference proteome</keyword>
<keyword evidence="1" id="KW-0547">Nucleotide-binding</keyword>
<evidence type="ECO:0000313" key="3">
    <source>
        <dbReference type="Proteomes" id="UP001266305"/>
    </source>
</evidence>
<organism evidence="2 3">
    <name type="scientific">Saguinus oedipus</name>
    <name type="common">Cotton-top tamarin</name>
    <name type="synonym">Oedipomidas oedipus</name>
    <dbReference type="NCBI Taxonomy" id="9490"/>
    <lineage>
        <taxon>Eukaryota</taxon>
        <taxon>Metazoa</taxon>
        <taxon>Chordata</taxon>
        <taxon>Craniata</taxon>
        <taxon>Vertebrata</taxon>
        <taxon>Euteleostomi</taxon>
        <taxon>Mammalia</taxon>
        <taxon>Eutheria</taxon>
        <taxon>Euarchontoglires</taxon>
        <taxon>Primates</taxon>
        <taxon>Haplorrhini</taxon>
        <taxon>Platyrrhini</taxon>
        <taxon>Cebidae</taxon>
        <taxon>Callitrichinae</taxon>
        <taxon>Saguinus</taxon>
    </lineage>
</organism>
<name>A0ABQ9UF95_SAGOE</name>
<accession>A0ABQ9UF95</accession>
<evidence type="ECO:0000256" key="1">
    <source>
        <dbReference type="ARBA" id="ARBA00022741"/>
    </source>
</evidence>
<reference evidence="2 3" key="1">
    <citation type="submission" date="2023-05" db="EMBL/GenBank/DDBJ databases">
        <title>B98-5 Cell Line De Novo Hybrid Assembly: An Optical Mapping Approach.</title>
        <authorList>
            <person name="Kananen K."/>
            <person name="Auerbach J.A."/>
            <person name="Kautto E."/>
            <person name="Blachly J.S."/>
        </authorList>
    </citation>
    <scope>NUCLEOTIDE SEQUENCE [LARGE SCALE GENOMIC DNA]</scope>
    <source>
        <strain evidence="2">B95-8</strain>
        <tissue evidence="2">Cell line</tissue>
    </source>
</reference>
<feature type="non-terminal residue" evidence="2">
    <location>
        <position position="155"/>
    </location>
</feature>
<dbReference type="EMBL" id="JASSZA010000013">
    <property type="protein sequence ID" value="KAK2095747.1"/>
    <property type="molecule type" value="Genomic_DNA"/>
</dbReference>
<evidence type="ECO:0000313" key="2">
    <source>
        <dbReference type="EMBL" id="KAK2095747.1"/>
    </source>
</evidence>
<protein>
    <submittedName>
        <fullName evidence="2">Uncharacterized protein</fullName>
    </submittedName>
</protein>